<name>A0A2D2DI85_9BURK</name>
<protein>
    <recommendedName>
        <fullName evidence="1">Co-chaperone DjlA N-terminal domain-containing protein</fullName>
    </recommendedName>
</protein>
<accession>A0A2D2DI85</accession>
<dbReference type="RefSeq" id="WP_099874665.1">
    <property type="nucleotide sequence ID" value="NZ_CP024608.1"/>
</dbReference>
<organism evidence="2 3">
    <name type="scientific">Massilia violaceinigra</name>
    <dbReference type="NCBI Taxonomy" id="2045208"/>
    <lineage>
        <taxon>Bacteria</taxon>
        <taxon>Pseudomonadati</taxon>
        <taxon>Pseudomonadota</taxon>
        <taxon>Betaproteobacteria</taxon>
        <taxon>Burkholderiales</taxon>
        <taxon>Oxalobacteraceae</taxon>
        <taxon>Telluria group</taxon>
        <taxon>Massilia</taxon>
    </lineage>
</organism>
<sequence>MRRYETDSPQAAGRILALAMVVDGNLAQSELAALDSSKILQHIDLDQPGFKALLQELCQDMLTSAFHGEVRIDGAMLDGLLDEIQHPDLRRQLLQAMWRIADADGWLADAEAVLLARASTLWCAETNFSGRVLAQA</sequence>
<dbReference type="AlphaFoldDB" id="A0A2D2DI85"/>
<dbReference type="Pfam" id="PF05099">
    <property type="entry name" value="TerB"/>
    <property type="match status" value="1"/>
</dbReference>
<proteinExistence type="predicted"/>
<evidence type="ECO:0000313" key="2">
    <source>
        <dbReference type="EMBL" id="ATQ74690.1"/>
    </source>
</evidence>
<evidence type="ECO:0000259" key="1">
    <source>
        <dbReference type="Pfam" id="PF05099"/>
    </source>
</evidence>
<reference evidence="2" key="1">
    <citation type="submission" date="2017-10" db="EMBL/GenBank/DDBJ databases">
        <title>Massilia psychrophilum sp. nov., a novel purple-pigmented bacterium isolated from Tianshan glacier, Xinjiang Municipality, China.</title>
        <authorList>
            <person name="Wang H."/>
        </authorList>
    </citation>
    <scope>NUCLEOTIDE SEQUENCE [LARGE SCALE GENOMIC DNA]</scope>
    <source>
        <strain evidence="2">B2</strain>
    </source>
</reference>
<evidence type="ECO:0000313" key="3">
    <source>
        <dbReference type="Proteomes" id="UP000229897"/>
    </source>
</evidence>
<gene>
    <name evidence="2" type="ORF">CR152_09260</name>
</gene>
<dbReference type="EMBL" id="CP024608">
    <property type="protein sequence ID" value="ATQ74690.1"/>
    <property type="molecule type" value="Genomic_DNA"/>
</dbReference>
<dbReference type="KEGG" id="mass:CR152_09260"/>
<keyword evidence="3" id="KW-1185">Reference proteome</keyword>
<dbReference type="OrthoDB" id="8526975at2"/>
<dbReference type="Gene3D" id="1.10.3680.10">
    <property type="entry name" value="TerB-like"/>
    <property type="match status" value="1"/>
</dbReference>
<feature type="domain" description="Co-chaperone DjlA N-terminal" evidence="1">
    <location>
        <begin position="15"/>
        <end position="120"/>
    </location>
</feature>
<dbReference type="CDD" id="cd07177">
    <property type="entry name" value="terB_like"/>
    <property type="match status" value="1"/>
</dbReference>
<dbReference type="InterPro" id="IPR007791">
    <property type="entry name" value="DjlA_N"/>
</dbReference>
<dbReference type="Proteomes" id="UP000229897">
    <property type="component" value="Chromosome"/>
</dbReference>
<dbReference type="InterPro" id="IPR029024">
    <property type="entry name" value="TerB-like"/>
</dbReference>
<dbReference type="SUPFAM" id="SSF158682">
    <property type="entry name" value="TerB-like"/>
    <property type="match status" value="1"/>
</dbReference>